<evidence type="ECO:0000256" key="1">
    <source>
        <dbReference type="ARBA" id="ARBA00022593"/>
    </source>
</evidence>
<sequence length="626" mass="69924">MTREGCATPRPGRPGTRDTPRPVTRDAPRPVTRDAPRPGTRDTPRPGTQEAPRPGSRPLCTGPRPSTSPACADHNLNPPRDVAIRSRVLLRRTLQGPQRVPLPRELVPVGVRIEHDNAGEACTARARCMRTTLFVGDGAQHVPVELVSSQPIVKRAVASRVGAWAEKPTNSPALTPELRADLKQRLDSLVSMCRTDFKAHPRSCRFFLRELWELGQVMKVPVSNRQYRRQLAGDLYQFVLHIPWPAELAPSAAELSEDVFLPLTVMLALDAIRWEFKFNRVSYHLCNCGTAFGSQRCLLPTSHRPSEFAREGDERARKDLIQRQANTLLNTQCGKANYKANVNSPSHVLETLNWHVAVYDVHVSTPFNFIYDVLQFSSGRDKFCALMQGCAKFASEALATPGSDRHWMFRSVEDSLSDGRKIFRLFKEIREVYKVRRGWSRFSLGCQEDGALSIPATCGVLDMLGHSCSFFYYLGDNLLWAASVGLVRSKEVPRTWKGGSRENGAILSALGGASSVKRKRNWASMWRLHFAISANILLLYKAVRRLGVRGLEGPDDARLFHSLEILGMLASYQVLLSNLKIHKASVTRLGLLAMLAAACGIWSNWRKVRRKNCGAKTFVVAKAMEK</sequence>
<keyword evidence="6" id="KW-0812">Transmembrane</keyword>
<name>A0AA36MNR7_9DINO</name>
<evidence type="ECO:0000256" key="6">
    <source>
        <dbReference type="SAM" id="Phobius"/>
    </source>
</evidence>
<keyword evidence="3" id="KW-0576">Peroxisome</keyword>
<dbReference type="GO" id="GO:0016559">
    <property type="term" value="P:peroxisome fission"/>
    <property type="evidence" value="ECO:0007669"/>
    <property type="project" value="InterPro"/>
</dbReference>
<organism evidence="7 8">
    <name type="scientific">Effrenium voratum</name>
    <dbReference type="NCBI Taxonomy" id="2562239"/>
    <lineage>
        <taxon>Eukaryota</taxon>
        <taxon>Sar</taxon>
        <taxon>Alveolata</taxon>
        <taxon>Dinophyceae</taxon>
        <taxon>Suessiales</taxon>
        <taxon>Symbiodiniaceae</taxon>
        <taxon>Effrenium</taxon>
    </lineage>
</organism>
<keyword evidence="2 6" id="KW-0472">Membrane</keyword>
<keyword evidence="6" id="KW-1133">Transmembrane helix</keyword>
<feature type="region of interest" description="Disordered" evidence="5">
    <location>
        <begin position="1"/>
        <end position="78"/>
    </location>
</feature>
<evidence type="ECO:0000256" key="4">
    <source>
        <dbReference type="ARBA" id="ARBA00046271"/>
    </source>
</evidence>
<feature type="compositionally biased region" description="Basic and acidic residues" evidence="5">
    <location>
        <begin position="15"/>
        <end position="44"/>
    </location>
</feature>
<dbReference type="PANTHER" id="PTHR12652:SF50">
    <property type="entry name" value="PEROXIN 11"/>
    <property type="match status" value="1"/>
</dbReference>
<evidence type="ECO:0000256" key="2">
    <source>
        <dbReference type="ARBA" id="ARBA00023136"/>
    </source>
</evidence>
<evidence type="ECO:0000313" key="8">
    <source>
        <dbReference type="Proteomes" id="UP001178507"/>
    </source>
</evidence>
<feature type="transmembrane region" description="Helical" evidence="6">
    <location>
        <begin position="586"/>
        <end position="605"/>
    </location>
</feature>
<dbReference type="AlphaFoldDB" id="A0AA36MNR7"/>
<keyword evidence="1" id="KW-0962">Peroxisome biogenesis</keyword>
<comment type="subcellular location">
    <subcellularLocation>
        <location evidence="4">Peroxisome membrane</location>
    </subcellularLocation>
</comment>
<reference evidence="7" key="1">
    <citation type="submission" date="2023-08" db="EMBL/GenBank/DDBJ databases">
        <authorList>
            <person name="Chen Y."/>
            <person name="Shah S."/>
            <person name="Dougan E. K."/>
            <person name="Thang M."/>
            <person name="Chan C."/>
        </authorList>
    </citation>
    <scope>NUCLEOTIDE SEQUENCE</scope>
</reference>
<evidence type="ECO:0000256" key="5">
    <source>
        <dbReference type="SAM" id="MobiDB-lite"/>
    </source>
</evidence>
<proteinExistence type="predicted"/>
<accession>A0AA36MNR7</accession>
<protein>
    <submittedName>
        <fullName evidence="7">Uncharacterized protein</fullName>
    </submittedName>
</protein>
<keyword evidence="8" id="KW-1185">Reference proteome</keyword>
<dbReference type="InterPro" id="IPR008733">
    <property type="entry name" value="PEX11"/>
</dbReference>
<dbReference type="Proteomes" id="UP001178507">
    <property type="component" value="Unassembled WGS sequence"/>
</dbReference>
<dbReference type="EMBL" id="CAUJNA010000249">
    <property type="protein sequence ID" value="CAJ1374413.1"/>
    <property type="molecule type" value="Genomic_DNA"/>
</dbReference>
<evidence type="ECO:0000256" key="3">
    <source>
        <dbReference type="ARBA" id="ARBA00023140"/>
    </source>
</evidence>
<evidence type="ECO:0000313" key="7">
    <source>
        <dbReference type="EMBL" id="CAJ1374413.1"/>
    </source>
</evidence>
<comment type="caution">
    <text evidence="7">The sequence shown here is derived from an EMBL/GenBank/DDBJ whole genome shotgun (WGS) entry which is preliminary data.</text>
</comment>
<dbReference type="Pfam" id="PF05648">
    <property type="entry name" value="PEX11"/>
    <property type="match status" value="1"/>
</dbReference>
<gene>
    <name evidence="7" type="ORF">EVOR1521_LOCUS3972</name>
</gene>
<dbReference type="GO" id="GO:0005778">
    <property type="term" value="C:peroxisomal membrane"/>
    <property type="evidence" value="ECO:0007669"/>
    <property type="project" value="UniProtKB-SubCell"/>
</dbReference>
<dbReference type="PANTHER" id="PTHR12652">
    <property type="entry name" value="PEROXISOMAL BIOGENESIS FACTOR 11"/>
    <property type="match status" value="1"/>
</dbReference>